<dbReference type="InterPro" id="IPR058620">
    <property type="entry name" value="YtrI_C"/>
</dbReference>
<dbReference type="Pfam" id="PF26347">
    <property type="entry name" value="YtrI_sporulation"/>
    <property type="match status" value="1"/>
</dbReference>
<feature type="coiled-coil region" evidence="1">
    <location>
        <begin position="38"/>
        <end position="65"/>
    </location>
</feature>
<comment type="caution">
    <text evidence="4">The sequence shown here is derived from an EMBL/GenBank/DDBJ whole genome shotgun (WGS) entry which is preliminary data.</text>
</comment>
<feature type="domain" description="Sporulation membrane protein YtrI C-terminal" evidence="3">
    <location>
        <begin position="81"/>
        <end position="163"/>
    </location>
</feature>
<protein>
    <recommendedName>
        <fullName evidence="3">Sporulation membrane protein YtrI C-terminal domain-containing protein</fullName>
    </recommendedName>
</protein>
<gene>
    <name evidence="4" type="ORF">CIB95_06300</name>
</gene>
<keyword evidence="5" id="KW-1185">Reference proteome</keyword>
<keyword evidence="2" id="KW-1133">Transmembrane helix</keyword>
<keyword evidence="2" id="KW-0472">Membrane</keyword>
<feature type="transmembrane region" description="Helical" evidence="2">
    <location>
        <begin position="12"/>
        <end position="34"/>
    </location>
</feature>
<organism evidence="4 5">
    <name type="scientific">Lottiidibacillus patelloidae</name>
    <dbReference type="NCBI Taxonomy" id="2670334"/>
    <lineage>
        <taxon>Bacteria</taxon>
        <taxon>Bacillati</taxon>
        <taxon>Bacillota</taxon>
        <taxon>Bacilli</taxon>
        <taxon>Bacillales</taxon>
        <taxon>Bacillaceae</taxon>
        <taxon>Lottiidibacillus</taxon>
    </lineage>
</organism>
<evidence type="ECO:0000256" key="1">
    <source>
        <dbReference type="SAM" id="Coils"/>
    </source>
</evidence>
<keyword evidence="2" id="KW-0812">Transmembrane</keyword>
<dbReference type="AlphaFoldDB" id="A0A263BW42"/>
<evidence type="ECO:0000313" key="5">
    <source>
        <dbReference type="Proteomes" id="UP000217083"/>
    </source>
</evidence>
<proteinExistence type="predicted"/>
<dbReference type="RefSeq" id="WP_094923328.1">
    <property type="nucleotide sequence ID" value="NZ_NPIA01000002.1"/>
</dbReference>
<name>A0A263BW42_9BACI</name>
<keyword evidence="1" id="KW-0175">Coiled coil</keyword>
<reference evidence="4 5" key="2">
    <citation type="submission" date="2017-09" db="EMBL/GenBank/DDBJ databases">
        <title>Bacillus patelloidae sp. nov., isolated from the intestinal tract of a marine limpet.</title>
        <authorList>
            <person name="Liu R."/>
            <person name="Dong C."/>
            <person name="Shao Z."/>
        </authorList>
    </citation>
    <scope>NUCLEOTIDE SEQUENCE [LARGE SCALE GENOMIC DNA]</scope>
    <source>
        <strain evidence="4 5">SA5d-4</strain>
    </source>
</reference>
<sequence length="166" mass="20099">MRIPPYYKNPHWQRFLAGVFLGTLLGWVLFLFFYGNTIDRHVIALKNKQAEINDLKKDIDEIWKKDYEECNKENQRLLKVQDIEINLEHSDKISMLTVQKLQQQTKDFLRDLIKKDIETVANNKEFIMKTIEEKTFTIDDQKYQLRVEHFFLFTTLELHLRIKHVE</sequence>
<accession>A0A263BW42</accession>
<evidence type="ECO:0000313" key="4">
    <source>
        <dbReference type="EMBL" id="OZM57963.1"/>
    </source>
</evidence>
<dbReference type="Proteomes" id="UP000217083">
    <property type="component" value="Unassembled WGS sequence"/>
</dbReference>
<evidence type="ECO:0000259" key="3">
    <source>
        <dbReference type="Pfam" id="PF26347"/>
    </source>
</evidence>
<dbReference type="NCBIfam" id="NF041479">
    <property type="entry name" value="spor_membprot_YtrI"/>
    <property type="match status" value="1"/>
</dbReference>
<reference evidence="5" key="1">
    <citation type="submission" date="2017-08" db="EMBL/GenBank/DDBJ databases">
        <authorList>
            <person name="Huang Z."/>
        </authorList>
    </citation>
    <scope>NUCLEOTIDE SEQUENCE [LARGE SCALE GENOMIC DNA]</scope>
    <source>
        <strain evidence="5">SA5d-4</strain>
    </source>
</reference>
<dbReference type="EMBL" id="NPIA01000002">
    <property type="protein sequence ID" value="OZM57963.1"/>
    <property type="molecule type" value="Genomic_DNA"/>
</dbReference>
<dbReference type="InterPro" id="IPR048198">
    <property type="entry name" value="YtrI"/>
</dbReference>
<evidence type="ECO:0000256" key="2">
    <source>
        <dbReference type="SAM" id="Phobius"/>
    </source>
</evidence>